<comment type="similarity">
    <text evidence="7">Belongs to the zinc-associated anti-sigma factor (ZAS) superfamily. Anti-sigma-W factor family.</text>
</comment>
<dbReference type="GO" id="GO:0006417">
    <property type="term" value="P:regulation of translation"/>
    <property type="evidence" value="ECO:0007669"/>
    <property type="project" value="TreeGrafter"/>
</dbReference>
<evidence type="ECO:0000256" key="1">
    <source>
        <dbReference type="ARBA" id="ARBA00004167"/>
    </source>
</evidence>
<keyword evidence="15" id="KW-1185">Reference proteome</keyword>
<evidence type="ECO:0000313" key="15">
    <source>
        <dbReference type="Proteomes" id="UP000248214"/>
    </source>
</evidence>
<feature type="compositionally biased region" description="Basic and acidic residues" evidence="11">
    <location>
        <begin position="74"/>
        <end position="88"/>
    </location>
</feature>
<dbReference type="Gene3D" id="1.10.10.1320">
    <property type="entry name" value="Anti-sigma factor, zinc-finger domain"/>
    <property type="match status" value="1"/>
</dbReference>
<evidence type="ECO:0000256" key="4">
    <source>
        <dbReference type="ARBA" id="ARBA00022692"/>
    </source>
</evidence>
<dbReference type="GO" id="GO:0016989">
    <property type="term" value="F:sigma factor antagonist activity"/>
    <property type="evidence" value="ECO:0007669"/>
    <property type="project" value="TreeGrafter"/>
</dbReference>
<dbReference type="InterPro" id="IPR051474">
    <property type="entry name" value="Anti-sigma-K/W_factor"/>
</dbReference>
<dbReference type="Proteomes" id="UP000248214">
    <property type="component" value="Unassembled WGS sequence"/>
</dbReference>
<dbReference type="InterPro" id="IPR041916">
    <property type="entry name" value="Anti_sigma_zinc_sf"/>
</dbReference>
<feature type="domain" description="Anti-sigma K factor RskA C-terminal" evidence="12">
    <location>
        <begin position="117"/>
        <end position="278"/>
    </location>
</feature>
<organism evidence="14 15">
    <name type="scientific">Salipaludibacillus keqinensis</name>
    <dbReference type="NCBI Taxonomy" id="2045207"/>
    <lineage>
        <taxon>Bacteria</taxon>
        <taxon>Bacillati</taxon>
        <taxon>Bacillota</taxon>
        <taxon>Bacilli</taxon>
        <taxon>Bacillales</taxon>
        <taxon>Bacillaceae</taxon>
    </lineage>
</organism>
<comment type="caution">
    <text evidence="14">The sequence shown here is derived from an EMBL/GenBank/DDBJ whole genome shotgun (WGS) entry which is preliminary data.</text>
</comment>
<evidence type="ECO:0000256" key="9">
    <source>
        <dbReference type="ARBA" id="ARBA00029829"/>
    </source>
</evidence>
<reference evidence="14 15" key="1">
    <citation type="submission" date="2017-10" db="EMBL/GenBank/DDBJ databases">
        <title>Bacillus sp. nov., a halophilic bacterium isolated from a Keqin Lake.</title>
        <authorList>
            <person name="Wang H."/>
        </authorList>
    </citation>
    <scope>NUCLEOTIDE SEQUENCE [LARGE SCALE GENOMIC DNA]</scope>
    <source>
        <strain evidence="14 15">KQ-12</strain>
    </source>
</reference>
<dbReference type="OrthoDB" id="150725at2"/>
<dbReference type="RefSeq" id="WP_110611104.1">
    <property type="nucleotide sequence ID" value="NZ_PDOD01000004.1"/>
</dbReference>
<dbReference type="InterPro" id="IPR018764">
    <property type="entry name" value="RskA_C"/>
</dbReference>
<evidence type="ECO:0000256" key="8">
    <source>
        <dbReference type="ARBA" id="ARBA00024438"/>
    </source>
</evidence>
<dbReference type="PANTHER" id="PTHR37461:SF1">
    <property type="entry name" value="ANTI-SIGMA-K FACTOR RSKA"/>
    <property type="match status" value="1"/>
</dbReference>
<keyword evidence="6" id="KW-0472">Membrane</keyword>
<feature type="domain" description="Putative zinc-finger" evidence="13">
    <location>
        <begin position="8"/>
        <end position="36"/>
    </location>
</feature>
<keyword evidence="5" id="KW-1133">Transmembrane helix</keyword>
<evidence type="ECO:0000259" key="13">
    <source>
        <dbReference type="Pfam" id="PF13490"/>
    </source>
</evidence>
<dbReference type="InterPro" id="IPR027383">
    <property type="entry name" value="Znf_put"/>
</dbReference>
<accession>A0A323TIG1</accession>
<keyword evidence="4" id="KW-0812">Transmembrane</keyword>
<dbReference type="AlphaFoldDB" id="A0A323TIG1"/>
<protein>
    <recommendedName>
        <fullName evidence="8">Anti-sigma-W factor RsiW</fullName>
    </recommendedName>
    <alternativeName>
        <fullName evidence="10">Regulator of SigK</fullName>
    </alternativeName>
    <alternativeName>
        <fullName evidence="9">Sigma-K anti-sigma factor RskA</fullName>
    </alternativeName>
</protein>
<dbReference type="PANTHER" id="PTHR37461">
    <property type="entry name" value="ANTI-SIGMA-K FACTOR RSKA"/>
    <property type="match status" value="1"/>
</dbReference>
<dbReference type="GO" id="GO:0005886">
    <property type="term" value="C:plasma membrane"/>
    <property type="evidence" value="ECO:0007669"/>
    <property type="project" value="UniProtKB-SubCell"/>
</dbReference>
<evidence type="ECO:0000256" key="10">
    <source>
        <dbReference type="ARBA" id="ARBA00030803"/>
    </source>
</evidence>
<sequence length="283" mass="31583">MTERQCEKIIDYFNEQLPEKETKEFEEHLASCESCQEELKELRLLTEDLPFMSESLEPPTGMKERIFTNMFSEEENKTTTQDEDRNKEVPLLSQNKTEEEPVQLNRKSKSSPIIYGSLAAALLLSLVGNGYLWNERQDLADENQQIAMERDIIESDFLALLEEGEEGGGTSDVLLTSNLSYAGEEESDGEGTATIIAKDGNVDLVIQVSDLPPVTGSEVFQAWIIDGETPHPAGNFNIDEDGNGAVTYRISDMEDFQIDQIAITLEPQPGNEQPEGQIILASK</sequence>
<keyword evidence="3" id="KW-1003">Cell membrane</keyword>
<dbReference type="EMBL" id="PDOD01000004">
    <property type="protein sequence ID" value="PYZ92443.1"/>
    <property type="molecule type" value="Genomic_DNA"/>
</dbReference>
<comment type="subcellular location">
    <subcellularLocation>
        <location evidence="2">Cell membrane</location>
    </subcellularLocation>
    <subcellularLocation>
        <location evidence="1">Membrane</location>
        <topology evidence="1">Single-pass membrane protein</topology>
    </subcellularLocation>
</comment>
<dbReference type="Pfam" id="PF10099">
    <property type="entry name" value="RskA_C"/>
    <property type="match status" value="1"/>
</dbReference>
<evidence type="ECO:0000256" key="7">
    <source>
        <dbReference type="ARBA" id="ARBA00024353"/>
    </source>
</evidence>
<evidence type="ECO:0000259" key="12">
    <source>
        <dbReference type="Pfam" id="PF10099"/>
    </source>
</evidence>
<evidence type="ECO:0000256" key="11">
    <source>
        <dbReference type="SAM" id="MobiDB-lite"/>
    </source>
</evidence>
<name>A0A323TIG1_9BACI</name>
<evidence type="ECO:0000256" key="3">
    <source>
        <dbReference type="ARBA" id="ARBA00022475"/>
    </source>
</evidence>
<evidence type="ECO:0000313" key="14">
    <source>
        <dbReference type="EMBL" id="PYZ92443.1"/>
    </source>
</evidence>
<evidence type="ECO:0000256" key="2">
    <source>
        <dbReference type="ARBA" id="ARBA00004236"/>
    </source>
</evidence>
<feature type="region of interest" description="Disordered" evidence="11">
    <location>
        <begin position="73"/>
        <end position="107"/>
    </location>
</feature>
<dbReference type="Pfam" id="PF13490">
    <property type="entry name" value="zf-HC2"/>
    <property type="match status" value="1"/>
</dbReference>
<proteinExistence type="inferred from homology"/>
<evidence type="ECO:0000256" key="6">
    <source>
        <dbReference type="ARBA" id="ARBA00023136"/>
    </source>
</evidence>
<gene>
    <name evidence="14" type="ORF">CR194_15325</name>
</gene>
<evidence type="ECO:0000256" key="5">
    <source>
        <dbReference type="ARBA" id="ARBA00022989"/>
    </source>
</evidence>